<evidence type="ECO:0000313" key="16">
    <source>
        <dbReference type="EMBL" id="KAK9671795.1"/>
    </source>
</evidence>
<feature type="domain" description="ABC transmembrane type-1" evidence="15">
    <location>
        <begin position="358"/>
        <end position="634"/>
    </location>
</feature>
<feature type="transmembrane region" description="Helical" evidence="13">
    <location>
        <begin position="1106"/>
        <end position="1123"/>
    </location>
</feature>
<gene>
    <name evidence="16" type="ORF">RND81_12G055400</name>
</gene>
<evidence type="ECO:0000313" key="17">
    <source>
        <dbReference type="Proteomes" id="UP001443914"/>
    </source>
</evidence>
<feature type="domain" description="ABC transmembrane type-1" evidence="15">
    <location>
        <begin position="974"/>
        <end position="1251"/>
    </location>
</feature>
<keyword evidence="6" id="KW-0677">Repeat</keyword>
<keyword evidence="4" id="KW-0813">Transport</keyword>
<evidence type="ECO:0000256" key="9">
    <source>
        <dbReference type="ARBA" id="ARBA00022967"/>
    </source>
</evidence>
<dbReference type="InterPro" id="IPR011527">
    <property type="entry name" value="ABC1_TM_dom"/>
</dbReference>
<dbReference type="Proteomes" id="UP001443914">
    <property type="component" value="Unassembled WGS sequence"/>
</dbReference>
<feature type="domain" description="ABC transporter" evidence="14">
    <location>
        <begin position="668"/>
        <end position="891"/>
    </location>
</feature>
<dbReference type="Gene3D" id="3.40.50.300">
    <property type="entry name" value="P-loop containing nucleotide triphosphate hydrolases"/>
    <property type="match status" value="2"/>
</dbReference>
<feature type="transmembrane region" description="Helical" evidence="13">
    <location>
        <begin position="1231"/>
        <end position="1249"/>
    </location>
</feature>
<name>A0AAW1H3J3_SAPOF</name>
<dbReference type="FunFam" id="3.40.50.300:FF:001048">
    <property type="entry name" value="ABC transporter C family member 4"/>
    <property type="match status" value="1"/>
</dbReference>
<keyword evidence="7" id="KW-0547">Nucleotide-binding</keyword>
<feature type="transmembrane region" description="Helical" evidence="13">
    <location>
        <begin position="1199"/>
        <end position="1219"/>
    </location>
</feature>
<dbReference type="FunFam" id="3.40.50.300:FF:000169">
    <property type="entry name" value="ABC transporter C family member 3"/>
    <property type="match status" value="1"/>
</dbReference>
<feature type="transmembrane region" description="Helical" evidence="13">
    <location>
        <begin position="186"/>
        <end position="206"/>
    </location>
</feature>
<comment type="similarity">
    <text evidence="2">Belongs to the ABC transporter superfamily. ABCC family. Conjugate transporter (TC 3.A.1.208) subfamily.</text>
</comment>
<evidence type="ECO:0000256" key="11">
    <source>
        <dbReference type="ARBA" id="ARBA00023136"/>
    </source>
</evidence>
<dbReference type="PANTHER" id="PTHR24223">
    <property type="entry name" value="ATP-BINDING CASSETTE SUB-FAMILY C"/>
    <property type="match status" value="1"/>
</dbReference>
<dbReference type="GO" id="GO:0008559">
    <property type="term" value="F:ABC-type xenobiotic transporter activity"/>
    <property type="evidence" value="ECO:0007669"/>
    <property type="project" value="UniProtKB-EC"/>
</dbReference>
<dbReference type="FunFam" id="1.20.1560.10:FF:000002">
    <property type="entry name" value="ABC transporter C family member 5"/>
    <property type="match status" value="1"/>
</dbReference>
<feature type="transmembrane region" description="Helical" evidence="13">
    <location>
        <begin position="1079"/>
        <end position="1100"/>
    </location>
</feature>
<comment type="caution">
    <text evidence="16">The sequence shown here is derived from an EMBL/GenBank/DDBJ whole genome shotgun (WGS) entry which is preliminary data.</text>
</comment>
<dbReference type="InterPro" id="IPR036640">
    <property type="entry name" value="ABC1_TM_sf"/>
</dbReference>
<sequence length="1529" mass="171391">MDFWNELLSKLSWYFMQMSSNSWQTTLKCSASMNEIDPFSDSFMQSLQWIRFIFLSPCPQRLIFSSINFLFILILILFVAQRIISKFLSRNNPSSSINKPLLDDNLNNNDSRFKVTLWFIISCISVGILAVIYIVLSILGLLGSGRSQKSWKTIEAVYRIAEAVTQIAVLVIVAHEKRFHALTHPISLRVYWVAHFVLVSLFSISAITRFVSFHEGLDALVRTDDLFSLVSLPFSLFLAVIAFQGSTGIVVDREFEDGTDERTRLINRRDVVDLNASEYAKANAFSSLTWLWMNSVLDKGYKNPLKIEDIPPLPSDYEAERMAELFEANWPKPGESMKHPVAIALLKCFWKPLVYTGFLALIKLVVMYVGPILIKSFVKFTSGEGSSPNEGYYLVLTLLLAKMTEVFSSHHFNFQTQKAGLLIRSTLITALYRKGLKLSCSSRQAHGVGKIVNYMAVDAQQLGDLINQLHNLWLMPLQLLGAFALLYVDMGVSTLGALLGVCGLLVYVLLRGKGINMFQFQIMRNRDSRMKAMNEMINNMRVIKFQAWETFFQERILSFRTVEFGWLTKFAYAFAENMAVLFSLPLILAILVFGFAIWMGMYLDAATVFTATTVLKLLQAPIQGFPQSLIQISMATISLGRLDGYLMSPELDDTSVERDEGCQGDVAIEVKEGSFSWDDDDAQITLKGLNLEIKKGQLAAIVGTVGSGKSSLLAAVLGEMHKISGKVRVCGTTAYVAQTSWIQNATIQDNILFGKPMNRQKYKDTIRVCSLEKDLEIMEFGDQTEIGERGINLSGGQKQRIQLARAIYQDCDVYLLDDVFSAVDAHTGSEIFKECVRGVLKDKTVLLVTHQVDFLHNADLIMVMREGTIVQSGRYNELMEAGLDFGSLVAAYESSMELVDMSSQTSTANPQTPTSPVADKSLQRVLSEKKSLEKSNSQKATAKLIEDEERETGQVSTDVYKEYCTKAFGWWGVAIVMVVSLVWIASTTSTDYWLAYQTSGTRTFMPGLFIAGYALIGLVSCLIVAARAVIVTLMGLKTSQSYFTQFLNSILHAPMSFYDTTPSGRILNRASADQTAIDFMIPFFMGMIISIYFAVVAIMAVTCINSWPTVFLVIPLIWVNLWYRRYYIANSRELTRLSSITKSPIIHHFSETVSGVVTIRCFRRQALFTNQNLDKVDVNVKMDFHTFGATEWLGFRLEIIGSLVFCISTFFLIVLPSSFVKPEYVGLSLSYGMSLNAMLFMTIFMTCTIENKMVSVERIKQLINIPSEAAWVIKDCLPPKWPTHGNIELKDVQVRYRSNTPLVLKGITLDIKGGEKIGVVGRTGSGKSTLIQVLFRLVEPCGGKIIIDGVDICKIGLHDLRSRFGIIPQEPVLFQGTVRSNVDPLGLYSDEDIWKALDRCQLKGVVAATQEKLDALVEDGGENWSVGQRQLMCLGRVMLKKSRILFMDEATASVDSQTDSTIQKIIRDDFRDCTIITVAHRIPTVMDCDKVLVVDAGWIKEFDSPSRLLERPSLFGALVQEYSDRSSEQ</sequence>
<feature type="transmembrane region" description="Helical" evidence="13">
    <location>
        <begin position="62"/>
        <end position="80"/>
    </location>
</feature>
<dbReference type="InterPro" id="IPR027417">
    <property type="entry name" value="P-loop_NTPase"/>
</dbReference>
<dbReference type="InterPro" id="IPR003439">
    <property type="entry name" value="ABC_transporter-like_ATP-bd"/>
</dbReference>
<dbReference type="PROSITE" id="PS50929">
    <property type="entry name" value="ABC_TM1F"/>
    <property type="match status" value="2"/>
</dbReference>
<comment type="catalytic activity">
    <reaction evidence="12">
        <text>ATP + H2O + xenobioticSide 1 = ADP + phosphate + xenobioticSide 2.</text>
        <dbReference type="EC" id="7.6.2.2"/>
    </reaction>
</comment>
<dbReference type="InterPro" id="IPR017871">
    <property type="entry name" value="ABC_transporter-like_CS"/>
</dbReference>
<dbReference type="GO" id="GO:0016020">
    <property type="term" value="C:membrane"/>
    <property type="evidence" value="ECO:0007669"/>
    <property type="project" value="UniProtKB-SubCell"/>
</dbReference>
<dbReference type="EC" id="7.6.2.2" evidence="3"/>
<dbReference type="SMART" id="SM00382">
    <property type="entry name" value="AAA"/>
    <property type="match status" value="2"/>
</dbReference>
<protein>
    <recommendedName>
        <fullName evidence="3">ABC-type xenobiotic transporter</fullName>
        <ecNumber evidence="3">7.6.2.2</ecNumber>
    </recommendedName>
</protein>
<dbReference type="GO" id="GO:0005524">
    <property type="term" value="F:ATP binding"/>
    <property type="evidence" value="ECO:0007669"/>
    <property type="project" value="UniProtKB-KW"/>
</dbReference>
<dbReference type="PROSITE" id="PS00211">
    <property type="entry name" value="ABC_TRANSPORTER_1"/>
    <property type="match status" value="1"/>
</dbReference>
<organism evidence="16 17">
    <name type="scientific">Saponaria officinalis</name>
    <name type="common">Common soapwort</name>
    <name type="synonym">Lychnis saponaria</name>
    <dbReference type="NCBI Taxonomy" id="3572"/>
    <lineage>
        <taxon>Eukaryota</taxon>
        <taxon>Viridiplantae</taxon>
        <taxon>Streptophyta</taxon>
        <taxon>Embryophyta</taxon>
        <taxon>Tracheophyta</taxon>
        <taxon>Spermatophyta</taxon>
        <taxon>Magnoliopsida</taxon>
        <taxon>eudicotyledons</taxon>
        <taxon>Gunneridae</taxon>
        <taxon>Pentapetalae</taxon>
        <taxon>Caryophyllales</taxon>
        <taxon>Caryophyllaceae</taxon>
        <taxon>Caryophylleae</taxon>
        <taxon>Saponaria</taxon>
    </lineage>
</organism>
<dbReference type="GO" id="GO:0016887">
    <property type="term" value="F:ATP hydrolysis activity"/>
    <property type="evidence" value="ECO:0007669"/>
    <property type="project" value="InterPro"/>
</dbReference>
<comment type="subcellular location">
    <subcellularLocation>
        <location evidence="1">Membrane</location>
        <topology evidence="1">Multi-pass membrane protein</topology>
    </subcellularLocation>
</comment>
<reference evidence="16 17" key="1">
    <citation type="submission" date="2024-03" db="EMBL/GenBank/DDBJ databases">
        <title>WGS assembly of Saponaria officinalis var. Norfolk2.</title>
        <authorList>
            <person name="Jenkins J."/>
            <person name="Shu S."/>
            <person name="Grimwood J."/>
            <person name="Barry K."/>
            <person name="Goodstein D."/>
            <person name="Schmutz J."/>
            <person name="Leebens-Mack J."/>
            <person name="Osbourn A."/>
        </authorList>
    </citation>
    <scope>NUCLEOTIDE SEQUENCE [LARGE SCALE GENOMIC DNA]</scope>
    <source>
        <strain evidence="17">cv. Norfolk2</strain>
        <strain evidence="16">JIC</strain>
        <tissue evidence="16">Leaf</tissue>
    </source>
</reference>
<dbReference type="InterPro" id="IPR044746">
    <property type="entry name" value="ABCC_6TM_D1"/>
</dbReference>
<dbReference type="Gene3D" id="1.20.1560.10">
    <property type="entry name" value="ABC transporter type 1, transmembrane domain"/>
    <property type="match status" value="2"/>
</dbReference>
<keyword evidence="11 13" id="KW-0472">Membrane</keyword>
<dbReference type="InterPro" id="IPR050173">
    <property type="entry name" value="ABC_transporter_C-like"/>
</dbReference>
<dbReference type="CDD" id="cd03244">
    <property type="entry name" value="ABCC_MRP_domain2"/>
    <property type="match status" value="1"/>
</dbReference>
<keyword evidence="8" id="KW-0067">ATP-binding</keyword>
<keyword evidence="17" id="KW-1185">Reference proteome</keyword>
<evidence type="ECO:0000256" key="7">
    <source>
        <dbReference type="ARBA" id="ARBA00022741"/>
    </source>
</evidence>
<dbReference type="EMBL" id="JBDFQZ010000012">
    <property type="protein sequence ID" value="KAK9671795.1"/>
    <property type="molecule type" value="Genomic_DNA"/>
</dbReference>
<evidence type="ECO:0000256" key="3">
    <source>
        <dbReference type="ARBA" id="ARBA00012191"/>
    </source>
</evidence>
<evidence type="ECO:0000256" key="12">
    <source>
        <dbReference type="ARBA" id="ARBA00034018"/>
    </source>
</evidence>
<dbReference type="Pfam" id="PF00664">
    <property type="entry name" value="ABC_membrane"/>
    <property type="match status" value="2"/>
</dbReference>
<dbReference type="InterPro" id="IPR044726">
    <property type="entry name" value="ABCC_6TM_D2"/>
</dbReference>
<evidence type="ECO:0000259" key="14">
    <source>
        <dbReference type="PROSITE" id="PS50893"/>
    </source>
</evidence>
<feature type="transmembrane region" description="Helical" evidence="13">
    <location>
        <begin position="353"/>
        <end position="374"/>
    </location>
</feature>
<feature type="transmembrane region" description="Helical" evidence="13">
    <location>
        <begin position="579"/>
        <end position="603"/>
    </location>
</feature>
<feature type="transmembrane region" description="Helical" evidence="13">
    <location>
        <begin position="115"/>
        <end position="136"/>
    </location>
</feature>
<evidence type="ECO:0000259" key="15">
    <source>
        <dbReference type="PROSITE" id="PS50929"/>
    </source>
</evidence>
<evidence type="ECO:0000256" key="8">
    <source>
        <dbReference type="ARBA" id="ARBA00022840"/>
    </source>
</evidence>
<dbReference type="CDD" id="cd18579">
    <property type="entry name" value="ABC_6TM_ABCC_D1"/>
    <property type="match status" value="1"/>
</dbReference>
<dbReference type="EMBL" id="JBDFQZ010000012">
    <property type="protein sequence ID" value="KAK9671799.1"/>
    <property type="molecule type" value="Genomic_DNA"/>
</dbReference>
<dbReference type="EMBL" id="JBDFQZ010000012">
    <property type="protein sequence ID" value="KAK9671797.1"/>
    <property type="molecule type" value="Genomic_DNA"/>
</dbReference>
<feature type="transmembrane region" description="Helical" evidence="13">
    <location>
        <begin position="226"/>
        <end position="243"/>
    </location>
</feature>
<dbReference type="FunFam" id="1.20.1560.10:FF:000003">
    <property type="entry name" value="ABC transporter C family member 10"/>
    <property type="match status" value="1"/>
</dbReference>
<evidence type="ECO:0000256" key="13">
    <source>
        <dbReference type="SAM" id="Phobius"/>
    </source>
</evidence>
<evidence type="ECO:0000256" key="6">
    <source>
        <dbReference type="ARBA" id="ARBA00022737"/>
    </source>
</evidence>
<evidence type="ECO:0000256" key="2">
    <source>
        <dbReference type="ARBA" id="ARBA00009726"/>
    </source>
</evidence>
<feature type="transmembrane region" description="Helical" evidence="13">
    <location>
        <begin position="479"/>
        <end position="510"/>
    </location>
</feature>
<dbReference type="PROSITE" id="PS50893">
    <property type="entry name" value="ABC_TRANSPORTER_2"/>
    <property type="match status" value="2"/>
</dbReference>
<dbReference type="EMBL" id="JBDFQZ010000012">
    <property type="protein sequence ID" value="KAK9671798.1"/>
    <property type="molecule type" value="Genomic_DNA"/>
</dbReference>
<keyword evidence="9" id="KW-1278">Translocase</keyword>
<evidence type="ECO:0000256" key="4">
    <source>
        <dbReference type="ARBA" id="ARBA00022448"/>
    </source>
</evidence>
<evidence type="ECO:0000256" key="1">
    <source>
        <dbReference type="ARBA" id="ARBA00004141"/>
    </source>
</evidence>
<dbReference type="InterPro" id="IPR003593">
    <property type="entry name" value="AAA+_ATPase"/>
</dbReference>
<dbReference type="Pfam" id="PF00005">
    <property type="entry name" value="ABC_tran"/>
    <property type="match status" value="2"/>
</dbReference>
<dbReference type="CDD" id="cd18580">
    <property type="entry name" value="ABC_6TM_ABCC_D2"/>
    <property type="match status" value="1"/>
</dbReference>
<feature type="transmembrane region" description="Helical" evidence="13">
    <location>
        <begin position="1007"/>
        <end position="1030"/>
    </location>
</feature>
<proteinExistence type="inferred from homology"/>
<accession>A0AAW1H3J3</accession>
<feature type="domain" description="ABC transporter" evidence="14">
    <location>
        <begin position="1287"/>
        <end position="1521"/>
    </location>
</feature>
<dbReference type="PANTHER" id="PTHR24223:SF362">
    <property type="entry name" value="ABC TRANSPORTER C FAMILY MEMBER 4"/>
    <property type="match status" value="1"/>
</dbReference>
<dbReference type="SUPFAM" id="SSF90123">
    <property type="entry name" value="ABC transporter transmembrane region"/>
    <property type="match status" value="2"/>
</dbReference>
<evidence type="ECO:0000256" key="10">
    <source>
        <dbReference type="ARBA" id="ARBA00022989"/>
    </source>
</evidence>
<keyword evidence="10 13" id="KW-1133">Transmembrane helix</keyword>
<dbReference type="SUPFAM" id="SSF52540">
    <property type="entry name" value="P-loop containing nucleoside triphosphate hydrolases"/>
    <property type="match status" value="2"/>
</dbReference>
<evidence type="ECO:0000256" key="5">
    <source>
        <dbReference type="ARBA" id="ARBA00022692"/>
    </source>
</evidence>
<feature type="transmembrane region" description="Helical" evidence="13">
    <location>
        <begin position="968"/>
        <end position="986"/>
    </location>
</feature>
<dbReference type="CDD" id="cd03250">
    <property type="entry name" value="ABCC_MRP_domain1"/>
    <property type="match status" value="1"/>
</dbReference>
<keyword evidence="5 13" id="KW-0812">Transmembrane</keyword>